<organism evidence="10 11">
    <name type="scientific">Brettanomyces naardenensis</name>
    <name type="common">Yeast</name>
    <dbReference type="NCBI Taxonomy" id="13370"/>
    <lineage>
        <taxon>Eukaryota</taxon>
        <taxon>Fungi</taxon>
        <taxon>Dikarya</taxon>
        <taxon>Ascomycota</taxon>
        <taxon>Saccharomycotina</taxon>
        <taxon>Pichiomycetes</taxon>
        <taxon>Pichiales</taxon>
        <taxon>Pichiaceae</taxon>
        <taxon>Brettanomyces</taxon>
    </lineage>
</organism>
<keyword evidence="4" id="KW-0653">Protein transport</keyword>
<evidence type="ECO:0000313" key="11">
    <source>
        <dbReference type="Proteomes" id="UP000290900"/>
    </source>
</evidence>
<accession>A0A448YN54</accession>
<reference evidence="10 11" key="1">
    <citation type="submission" date="2018-12" db="EMBL/GenBank/DDBJ databases">
        <authorList>
            <person name="Tiukova I."/>
            <person name="Dainat J."/>
        </authorList>
    </citation>
    <scope>NUCLEOTIDE SEQUENCE [LARGE SCALE GENOMIC DNA]</scope>
</reference>
<dbReference type="GO" id="GO:0000139">
    <property type="term" value="C:Golgi membrane"/>
    <property type="evidence" value="ECO:0007669"/>
    <property type="project" value="UniProtKB-SubCell"/>
</dbReference>
<protein>
    <recommendedName>
        <fullName evidence="2">Conserved oligomeric Golgi complex subunit 2</fullName>
    </recommendedName>
    <alternativeName>
        <fullName evidence="7">Component of oligomeric Golgi complex 2</fullName>
    </alternativeName>
</protein>
<dbReference type="Proteomes" id="UP000290900">
    <property type="component" value="Unassembled WGS sequence"/>
</dbReference>
<name>A0A448YN54_BRENA</name>
<dbReference type="EMBL" id="CAACVR010000023">
    <property type="protein sequence ID" value="VEU22379.1"/>
    <property type="molecule type" value="Genomic_DNA"/>
</dbReference>
<evidence type="ECO:0000256" key="8">
    <source>
        <dbReference type="SAM" id="MobiDB-lite"/>
    </source>
</evidence>
<feature type="domain" description="Conserved oligomeric Golgi complex subunit 2 N-terminal" evidence="9">
    <location>
        <begin position="63"/>
        <end position="110"/>
    </location>
</feature>
<evidence type="ECO:0000256" key="2">
    <source>
        <dbReference type="ARBA" id="ARBA00020977"/>
    </source>
</evidence>
<feature type="region of interest" description="Disordered" evidence="8">
    <location>
        <begin position="1"/>
        <end position="20"/>
    </location>
</feature>
<evidence type="ECO:0000256" key="1">
    <source>
        <dbReference type="ARBA" id="ARBA00004395"/>
    </source>
</evidence>
<keyword evidence="11" id="KW-1185">Reference proteome</keyword>
<dbReference type="STRING" id="13370.A0A448YN54"/>
<keyword evidence="6" id="KW-0472">Membrane</keyword>
<keyword evidence="3" id="KW-0813">Transport</keyword>
<dbReference type="Pfam" id="PF06148">
    <property type="entry name" value="COG2_N"/>
    <property type="match status" value="1"/>
</dbReference>
<keyword evidence="5" id="KW-0333">Golgi apparatus</keyword>
<evidence type="ECO:0000256" key="7">
    <source>
        <dbReference type="ARBA" id="ARBA00031344"/>
    </source>
</evidence>
<evidence type="ECO:0000256" key="6">
    <source>
        <dbReference type="ARBA" id="ARBA00023136"/>
    </source>
</evidence>
<proteinExistence type="predicted"/>
<dbReference type="GO" id="GO:0015031">
    <property type="term" value="P:protein transport"/>
    <property type="evidence" value="ECO:0007669"/>
    <property type="project" value="UniProtKB-KW"/>
</dbReference>
<dbReference type="InterPro" id="IPR024602">
    <property type="entry name" value="COG_su2_N"/>
</dbReference>
<evidence type="ECO:0000256" key="5">
    <source>
        <dbReference type="ARBA" id="ARBA00023034"/>
    </source>
</evidence>
<dbReference type="AlphaFoldDB" id="A0A448YN54"/>
<dbReference type="OrthoDB" id="332281at2759"/>
<dbReference type="InParanoid" id="A0A448YN54"/>
<comment type="subcellular location">
    <subcellularLocation>
        <location evidence="1">Golgi apparatus membrane</location>
        <topology evidence="1">Peripheral membrane protein</topology>
    </subcellularLocation>
</comment>
<evidence type="ECO:0000256" key="4">
    <source>
        <dbReference type="ARBA" id="ARBA00022927"/>
    </source>
</evidence>
<feature type="compositionally biased region" description="Low complexity" evidence="8">
    <location>
        <begin position="9"/>
        <end position="20"/>
    </location>
</feature>
<sequence>MEAQSLIRSPASSTNSSLSLELPESNSAEFAFYSEELTRESLQDDMEQLDMNTAEQLDPSLLLLKNFKYWPLDDLSDNLQKLLREVDSDLVDLVNDNYLKFIALGKSIYGSLDITHDVKIDVSNYVRLLHGENDNIKSDLRATSRLVEFKRRLSIYRRIVSVVILLDEQVDTFTRLCDGANSEMNEEELKHLIALYFSINKQYGQLMKMVMSREEVGDKEMMKNSELMTGLSKRMSALQMEFKSLLESHLEVIRNRQGDHENNLKVFELLKLYQIVEGDNYEYSAIN</sequence>
<gene>
    <name evidence="10" type="ORF">BRENAR_LOCUS3110</name>
</gene>
<evidence type="ECO:0000256" key="3">
    <source>
        <dbReference type="ARBA" id="ARBA00022448"/>
    </source>
</evidence>
<evidence type="ECO:0000313" key="10">
    <source>
        <dbReference type="EMBL" id="VEU22379.1"/>
    </source>
</evidence>
<evidence type="ECO:0000259" key="9">
    <source>
        <dbReference type="Pfam" id="PF06148"/>
    </source>
</evidence>